<dbReference type="Proteomes" id="UP000247476">
    <property type="component" value="Unassembled WGS sequence"/>
</dbReference>
<protein>
    <submittedName>
        <fullName evidence="1">Uncharacterized protein</fullName>
    </submittedName>
</protein>
<dbReference type="AlphaFoldDB" id="A0A2V5JV41"/>
<reference evidence="1 2" key="1">
    <citation type="submission" date="2018-05" db="EMBL/GenBank/DDBJ databases">
        <title>Paenibacillus flagellatus sp. nov., isolated from selenium mineral soil.</title>
        <authorList>
            <person name="Dai X."/>
        </authorList>
    </citation>
    <scope>NUCLEOTIDE SEQUENCE [LARGE SCALE GENOMIC DNA]</scope>
    <source>
        <strain evidence="1 2">DXL2</strain>
    </source>
</reference>
<dbReference type="EMBL" id="QJVJ01000020">
    <property type="protein sequence ID" value="PYI50301.1"/>
    <property type="molecule type" value="Genomic_DNA"/>
</dbReference>
<keyword evidence="2" id="KW-1185">Reference proteome</keyword>
<sequence length="61" mass="7251">MTRTEMNAIHNYLAKYEDVESPEKEAIAEISSDFKLSYKRLKESGPEEVDNYFRYMSERLP</sequence>
<proteinExistence type="predicted"/>
<organism evidence="1 2">
    <name type="scientific">Paenibacillus flagellatus</name>
    <dbReference type="NCBI Taxonomy" id="2211139"/>
    <lineage>
        <taxon>Bacteria</taxon>
        <taxon>Bacillati</taxon>
        <taxon>Bacillota</taxon>
        <taxon>Bacilli</taxon>
        <taxon>Bacillales</taxon>
        <taxon>Paenibacillaceae</taxon>
        <taxon>Paenibacillus</taxon>
    </lineage>
</organism>
<name>A0A2V5JV41_9BACL</name>
<evidence type="ECO:0000313" key="1">
    <source>
        <dbReference type="EMBL" id="PYI50301.1"/>
    </source>
</evidence>
<gene>
    <name evidence="1" type="ORF">DLM86_29980</name>
</gene>
<evidence type="ECO:0000313" key="2">
    <source>
        <dbReference type="Proteomes" id="UP000247476"/>
    </source>
</evidence>
<dbReference type="RefSeq" id="WP_146250330.1">
    <property type="nucleotide sequence ID" value="NZ_QJVJ01000020.1"/>
</dbReference>
<comment type="caution">
    <text evidence="1">The sequence shown here is derived from an EMBL/GenBank/DDBJ whole genome shotgun (WGS) entry which is preliminary data.</text>
</comment>
<accession>A0A2V5JV41</accession>